<name>A0A6J5N2A5_9CAUD</name>
<accession>A0A6J5N2A5</accession>
<protein>
    <submittedName>
        <fullName evidence="1">Uncharacterized protein</fullName>
    </submittedName>
</protein>
<evidence type="ECO:0000313" key="1">
    <source>
        <dbReference type="EMBL" id="CAB4151413.1"/>
    </source>
</evidence>
<sequence length="156" mass="17288">MTTPLLSLTAMLAAMTPMQRDNAEVVLLMNAIGAVESGLDYKAKGDDGKAVGAWQMHPAAWITANQWRERQGLDPIPRRRWDVPDNQRQIAKAYVMWLKARLFDEGVTKPTAEQVYLCFSMGYSGSKAIGHALAKAPKAKAEAAERVGNIYRELIK</sequence>
<reference evidence="1" key="1">
    <citation type="submission" date="2020-04" db="EMBL/GenBank/DDBJ databases">
        <authorList>
            <person name="Chiriac C."/>
            <person name="Salcher M."/>
            <person name="Ghai R."/>
            <person name="Kavagutti S V."/>
        </authorList>
    </citation>
    <scope>NUCLEOTIDE SEQUENCE</scope>
</reference>
<dbReference type="EMBL" id="LR796563">
    <property type="protein sequence ID" value="CAB4151413.1"/>
    <property type="molecule type" value="Genomic_DNA"/>
</dbReference>
<proteinExistence type="predicted"/>
<dbReference type="Gene3D" id="1.10.530.10">
    <property type="match status" value="1"/>
</dbReference>
<gene>
    <name evidence="1" type="ORF">UFOVP583_16</name>
</gene>
<organism evidence="1">
    <name type="scientific">uncultured Caudovirales phage</name>
    <dbReference type="NCBI Taxonomy" id="2100421"/>
    <lineage>
        <taxon>Viruses</taxon>
        <taxon>Duplodnaviria</taxon>
        <taxon>Heunggongvirae</taxon>
        <taxon>Uroviricota</taxon>
        <taxon>Caudoviricetes</taxon>
        <taxon>Peduoviridae</taxon>
        <taxon>Maltschvirus</taxon>
        <taxon>Maltschvirus maltsch</taxon>
    </lineage>
</organism>